<gene>
    <name evidence="2" type="ORF">ITP53_47730</name>
</gene>
<organism evidence="2 3">
    <name type="scientific">Nonomuraea cypriaca</name>
    <dbReference type="NCBI Taxonomy" id="1187855"/>
    <lineage>
        <taxon>Bacteria</taxon>
        <taxon>Bacillati</taxon>
        <taxon>Actinomycetota</taxon>
        <taxon>Actinomycetes</taxon>
        <taxon>Streptosporangiales</taxon>
        <taxon>Streptosporangiaceae</taxon>
        <taxon>Nonomuraea</taxon>
    </lineage>
</organism>
<dbReference type="Pfam" id="PF13242">
    <property type="entry name" value="Hydrolase_like"/>
    <property type="match status" value="1"/>
</dbReference>
<evidence type="ECO:0000313" key="2">
    <source>
        <dbReference type="EMBL" id="MBF8193237.1"/>
    </source>
</evidence>
<evidence type="ECO:0000313" key="3">
    <source>
        <dbReference type="Proteomes" id="UP000605361"/>
    </source>
</evidence>
<dbReference type="InterPro" id="IPR036412">
    <property type="entry name" value="HAD-like_sf"/>
</dbReference>
<evidence type="ECO:0000256" key="1">
    <source>
        <dbReference type="SAM" id="MobiDB-lite"/>
    </source>
</evidence>
<dbReference type="EMBL" id="JADOGI010000266">
    <property type="protein sequence ID" value="MBF8193237.1"/>
    <property type="molecule type" value="Genomic_DNA"/>
</dbReference>
<dbReference type="Proteomes" id="UP000605361">
    <property type="component" value="Unassembled WGS sequence"/>
</dbReference>
<dbReference type="AlphaFoldDB" id="A0A931F521"/>
<dbReference type="GO" id="GO:0016787">
    <property type="term" value="F:hydrolase activity"/>
    <property type="evidence" value="ECO:0007669"/>
    <property type="project" value="UniProtKB-KW"/>
</dbReference>
<keyword evidence="2" id="KW-0378">Hydrolase</keyword>
<dbReference type="Gene3D" id="3.40.50.1000">
    <property type="entry name" value="HAD superfamily/HAD-like"/>
    <property type="match status" value="1"/>
</dbReference>
<dbReference type="InterPro" id="IPR023214">
    <property type="entry name" value="HAD_sf"/>
</dbReference>
<reference evidence="2" key="1">
    <citation type="submission" date="2020-11" db="EMBL/GenBank/DDBJ databases">
        <title>Whole-genome analyses of Nonomuraea sp. K274.</title>
        <authorList>
            <person name="Veyisoglu A."/>
        </authorList>
    </citation>
    <scope>NUCLEOTIDE SEQUENCE</scope>
    <source>
        <strain evidence="2">K274</strain>
    </source>
</reference>
<accession>A0A931F521</accession>
<proteinExistence type="predicted"/>
<keyword evidence="3" id="KW-1185">Reference proteome</keyword>
<protein>
    <submittedName>
        <fullName evidence="2">HAD hydrolase-like protein</fullName>
    </submittedName>
</protein>
<dbReference type="SUPFAM" id="SSF56784">
    <property type="entry name" value="HAD-like"/>
    <property type="match status" value="1"/>
</dbReference>
<feature type="region of interest" description="Disordered" evidence="1">
    <location>
        <begin position="1"/>
        <end position="23"/>
    </location>
</feature>
<comment type="caution">
    <text evidence="2">The sequence shown here is derived from an EMBL/GenBank/DDBJ whole genome shotgun (WGS) entry which is preliminary data.</text>
</comment>
<name>A0A931F521_9ACTN</name>
<sequence>MDGLNDADAVDGRDVLAPGPVEEDHGPLRGVCPHWPRFLNHCAVSGVEGIRKPGTGLFWIAAQRYGGQLRRGRWMVGDNLIADIKGTQTAGLRAIWIDRGRWPGHDHRADHVVADAAEAIAILRDTR</sequence>